<feature type="domain" description="UDP-N-acetylglucosamine 2-epimerase" evidence="2">
    <location>
        <begin position="38"/>
        <end position="361"/>
    </location>
</feature>
<dbReference type="NCBIfam" id="TIGR00236">
    <property type="entry name" value="wecB"/>
    <property type="match status" value="1"/>
</dbReference>
<dbReference type="PANTHER" id="PTHR43174">
    <property type="entry name" value="UDP-N-ACETYLGLUCOSAMINE 2-EPIMERASE"/>
    <property type="match status" value="1"/>
</dbReference>
<dbReference type="InterPro" id="IPR003331">
    <property type="entry name" value="UDP_GlcNAc_Epimerase_2_dom"/>
</dbReference>
<evidence type="ECO:0000313" key="3">
    <source>
        <dbReference type="EMBL" id="MFC4069086.1"/>
    </source>
</evidence>
<comment type="similarity">
    <text evidence="1">Belongs to the UDP-N-acetylglucosamine 2-epimerase family.</text>
</comment>
<feature type="non-terminal residue" evidence="3">
    <location>
        <position position="1"/>
    </location>
</feature>
<accession>A0ABV8J0L1</accession>
<evidence type="ECO:0000259" key="2">
    <source>
        <dbReference type="Pfam" id="PF02350"/>
    </source>
</evidence>
<reference evidence="4" key="1">
    <citation type="journal article" date="2019" name="Int. J. Syst. Evol. Microbiol.">
        <title>The Global Catalogue of Microorganisms (GCM) 10K type strain sequencing project: providing services to taxonomists for standard genome sequencing and annotation.</title>
        <authorList>
            <consortium name="The Broad Institute Genomics Platform"/>
            <consortium name="The Broad Institute Genome Sequencing Center for Infectious Disease"/>
            <person name="Wu L."/>
            <person name="Ma J."/>
        </authorList>
    </citation>
    <scope>NUCLEOTIDE SEQUENCE [LARGE SCALE GENOMIC DNA]</scope>
    <source>
        <strain evidence="4">TBRC 5832</strain>
    </source>
</reference>
<dbReference type="CDD" id="cd03786">
    <property type="entry name" value="GTB_UDP-GlcNAc_2-Epimerase"/>
    <property type="match status" value="1"/>
</dbReference>
<protein>
    <submittedName>
        <fullName evidence="3">Non-hydrolyzing UDP-N-acetylglucosamine 2-epimerase</fullName>
        <ecNumber evidence="3">5.1.3.14</ecNumber>
    </submittedName>
</protein>
<name>A0ABV8J0L1_9ACTN</name>
<organism evidence="3 4">
    <name type="scientific">Actinoplanes subglobosus</name>
    <dbReference type="NCBI Taxonomy" id="1547892"/>
    <lineage>
        <taxon>Bacteria</taxon>
        <taxon>Bacillati</taxon>
        <taxon>Actinomycetota</taxon>
        <taxon>Actinomycetes</taxon>
        <taxon>Micromonosporales</taxon>
        <taxon>Micromonosporaceae</taxon>
        <taxon>Actinoplanes</taxon>
    </lineage>
</organism>
<evidence type="ECO:0000256" key="1">
    <source>
        <dbReference type="RuleBase" id="RU003513"/>
    </source>
</evidence>
<gene>
    <name evidence="3" type="primary">wecB</name>
    <name evidence="3" type="ORF">ACFO0C_29490</name>
</gene>
<sequence>GDVHGGSVARRRVLVPFGTRPEVIKLAPVVDALRTAGHRVTAVDTGQHQDAAMSGDVQRSLGLEPDVRLARPDGLGGLVTAALGVVAAHPSDLVMALGDTHTVPAWALAARNAGIPFAHLEAGLRSFNPRSAEEVNRRVAAATAQLHFAPTERAASFLRDEGVPGERIFVVGNPVVDTLRIRGVSPVPPEARRGVLVTAHRASNVDAADRLARLVDVVGRLAAIGPVRFPVHPRTRARLIEFGLADRLAALPGVTCEDPLPYDDLLTALAHARVVVTDSGGLQEEAAYLGVPVVVLRRSTPRWEGVEAGTAILTGLTSDAETDRAVAAAHFLATPSELARVATLPCPYGDGRTGSRVAAILTDPALDELLTLDEPDYTDGTLPWTNPLVAAA</sequence>
<dbReference type="Pfam" id="PF02350">
    <property type="entry name" value="Epimerase_2"/>
    <property type="match status" value="1"/>
</dbReference>
<dbReference type="EC" id="5.1.3.14" evidence="3"/>
<evidence type="ECO:0000313" key="4">
    <source>
        <dbReference type="Proteomes" id="UP001595867"/>
    </source>
</evidence>
<dbReference type="Proteomes" id="UP001595867">
    <property type="component" value="Unassembled WGS sequence"/>
</dbReference>
<dbReference type="SUPFAM" id="SSF53756">
    <property type="entry name" value="UDP-Glycosyltransferase/glycogen phosphorylase"/>
    <property type="match status" value="1"/>
</dbReference>
<dbReference type="Gene3D" id="3.40.50.2000">
    <property type="entry name" value="Glycogen Phosphorylase B"/>
    <property type="match status" value="2"/>
</dbReference>
<dbReference type="GO" id="GO:0008761">
    <property type="term" value="F:UDP-N-acetylglucosamine 2-epimerase activity"/>
    <property type="evidence" value="ECO:0007669"/>
    <property type="project" value="UniProtKB-EC"/>
</dbReference>
<comment type="caution">
    <text evidence="3">The sequence shown here is derived from an EMBL/GenBank/DDBJ whole genome shotgun (WGS) entry which is preliminary data.</text>
</comment>
<dbReference type="RefSeq" id="WP_378069982.1">
    <property type="nucleotide sequence ID" value="NZ_JBHSBL010000020.1"/>
</dbReference>
<dbReference type="PANTHER" id="PTHR43174:SF1">
    <property type="entry name" value="UDP-N-ACETYLGLUCOSAMINE 2-EPIMERASE"/>
    <property type="match status" value="1"/>
</dbReference>
<dbReference type="InterPro" id="IPR029767">
    <property type="entry name" value="WecB-like"/>
</dbReference>
<keyword evidence="1 3" id="KW-0413">Isomerase</keyword>
<dbReference type="EMBL" id="JBHSBL010000020">
    <property type="protein sequence ID" value="MFC4069086.1"/>
    <property type="molecule type" value="Genomic_DNA"/>
</dbReference>
<proteinExistence type="inferred from homology"/>
<keyword evidence="4" id="KW-1185">Reference proteome</keyword>